<proteinExistence type="predicted"/>
<dbReference type="EMBL" id="JAJFAZ020000001">
    <property type="protein sequence ID" value="KAI5351297.1"/>
    <property type="molecule type" value="Genomic_DNA"/>
</dbReference>
<evidence type="ECO:0000256" key="1">
    <source>
        <dbReference type="SAM" id="Phobius"/>
    </source>
</evidence>
<keyword evidence="1" id="KW-0812">Transmembrane</keyword>
<sequence>MKTNITAVMKAHNRIPTLILRRRMPQTCLANLPVTVSGMLTLNRYQTIFSLVLLGIYVLYAGCYSSQLMPRLPPAGCAIIENTANRSLEAGLSFPTAVTDTMQTASKSTSQGAEDTLPTPPLGTLNATAGTALHLPAVLPPAPPLRTTDAAANTTLHLLAVLPPTPPFLGTSDAAAGTVPQLPVVPPHGEITDDSYRAAFFDGGITILRTIDELLPLCHRFNGYVTFQGALVCPETITVLRASWTNTRASWRLLELPLLSRGVLPSMPLAWCFTG</sequence>
<gene>
    <name evidence="2" type="ORF">L3X38_004188</name>
</gene>
<dbReference type="Proteomes" id="UP001054821">
    <property type="component" value="Chromosome 1"/>
</dbReference>
<protein>
    <submittedName>
        <fullName evidence="2">Uncharacterized protein</fullName>
    </submittedName>
</protein>
<keyword evidence="3" id="KW-1185">Reference proteome</keyword>
<keyword evidence="1" id="KW-1133">Transmembrane helix</keyword>
<name>A0AAD4ZNI5_PRUDU</name>
<evidence type="ECO:0000313" key="3">
    <source>
        <dbReference type="Proteomes" id="UP001054821"/>
    </source>
</evidence>
<feature type="transmembrane region" description="Helical" evidence="1">
    <location>
        <begin position="45"/>
        <end position="63"/>
    </location>
</feature>
<organism evidence="2 3">
    <name type="scientific">Prunus dulcis</name>
    <name type="common">Almond</name>
    <name type="synonym">Amygdalus dulcis</name>
    <dbReference type="NCBI Taxonomy" id="3755"/>
    <lineage>
        <taxon>Eukaryota</taxon>
        <taxon>Viridiplantae</taxon>
        <taxon>Streptophyta</taxon>
        <taxon>Embryophyta</taxon>
        <taxon>Tracheophyta</taxon>
        <taxon>Spermatophyta</taxon>
        <taxon>Magnoliopsida</taxon>
        <taxon>eudicotyledons</taxon>
        <taxon>Gunneridae</taxon>
        <taxon>Pentapetalae</taxon>
        <taxon>rosids</taxon>
        <taxon>fabids</taxon>
        <taxon>Rosales</taxon>
        <taxon>Rosaceae</taxon>
        <taxon>Amygdaloideae</taxon>
        <taxon>Amygdaleae</taxon>
        <taxon>Prunus</taxon>
    </lineage>
</organism>
<accession>A0AAD4ZNI5</accession>
<keyword evidence="1" id="KW-0472">Membrane</keyword>
<reference evidence="2 3" key="1">
    <citation type="journal article" date="2022" name="G3 (Bethesda)">
        <title>Whole-genome sequence and methylome profiling of the almond [Prunus dulcis (Mill.) D.A. Webb] cultivar 'Nonpareil'.</title>
        <authorList>
            <person name="D'Amico-Willman K.M."/>
            <person name="Ouma W.Z."/>
            <person name="Meulia T."/>
            <person name="Sideli G.M."/>
            <person name="Gradziel T.M."/>
            <person name="Fresnedo-Ramirez J."/>
        </authorList>
    </citation>
    <scope>NUCLEOTIDE SEQUENCE [LARGE SCALE GENOMIC DNA]</scope>
    <source>
        <strain evidence="2">Clone GOH B32 T37-40</strain>
    </source>
</reference>
<evidence type="ECO:0000313" key="2">
    <source>
        <dbReference type="EMBL" id="KAI5351297.1"/>
    </source>
</evidence>
<comment type="caution">
    <text evidence="2">The sequence shown here is derived from an EMBL/GenBank/DDBJ whole genome shotgun (WGS) entry which is preliminary data.</text>
</comment>
<dbReference type="AlphaFoldDB" id="A0AAD4ZNI5"/>